<organism evidence="5 6">
    <name type="scientific">Leucobacter muris</name>
    <dbReference type="NCBI Taxonomy" id="1935379"/>
    <lineage>
        <taxon>Bacteria</taxon>
        <taxon>Bacillati</taxon>
        <taxon>Actinomycetota</taxon>
        <taxon>Actinomycetes</taxon>
        <taxon>Micrococcales</taxon>
        <taxon>Microbacteriaceae</taxon>
        <taxon>Leucobacter</taxon>
    </lineage>
</organism>
<evidence type="ECO:0000259" key="4">
    <source>
        <dbReference type="PROSITE" id="PS50995"/>
    </source>
</evidence>
<dbReference type="SUPFAM" id="SSF46785">
    <property type="entry name" value="Winged helix' DNA-binding domain"/>
    <property type="match status" value="1"/>
</dbReference>
<dbReference type="PRINTS" id="PR00598">
    <property type="entry name" value="HTHMARR"/>
</dbReference>
<evidence type="ECO:0000313" key="6">
    <source>
        <dbReference type="Proteomes" id="UP000285768"/>
    </source>
</evidence>
<dbReference type="InterPro" id="IPR023187">
    <property type="entry name" value="Tscrpt_reg_MarR-type_CS"/>
</dbReference>
<name>A0ABX5QCG7_9MICO</name>
<reference evidence="5 6" key="1">
    <citation type="submission" date="2019-01" db="EMBL/GenBank/DDBJ databases">
        <title>Leucobacter muris sp. nov. isolated from the nose of a laboratory mouse.</title>
        <authorList>
            <person name="Benga L."/>
            <person name="Sproeer C."/>
            <person name="Schumann P."/>
            <person name="Verbarg S."/>
            <person name="Bunk B."/>
            <person name="Engelhardt E."/>
            <person name="Benten P.M."/>
            <person name="Sager M."/>
        </authorList>
    </citation>
    <scope>NUCLEOTIDE SEQUENCE [LARGE SCALE GENOMIC DNA]</scope>
    <source>
        <strain evidence="5 6">DSM 101948</strain>
    </source>
</reference>
<feature type="domain" description="HTH marR-type" evidence="4">
    <location>
        <begin position="16"/>
        <end position="154"/>
    </location>
</feature>
<evidence type="ECO:0000256" key="1">
    <source>
        <dbReference type="ARBA" id="ARBA00023015"/>
    </source>
</evidence>
<dbReference type="PROSITE" id="PS01117">
    <property type="entry name" value="HTH_MARR_1"/>
    <property type="match status" value="1"/>
</dbReference>
<dbReference type="PANTHER" id="PTHR39515">
    <property type="entry name" value="CONSERVED PROTEIN"/>
    <property type="match status" value="1"/>
</dbReference>
<gene>
    <name evidence="5" type="ORF">Leucomu_01390</name>
</gene>
<keyword evidence="6" id="KW-1185">Reference proteome</keyword>
<dbReference type="Proteomes" id="UP000285768">
    <property type="component" value="Chromosome"/>
</dbReference>
<evidence type="ECO:0000256" key="2">
    <source>
        <dbReference type="ARBA" id="ARBA00023125"/>
    </source>
</evidence>
<keyword evidence="3" id="KW-0804">Transcription</keyword>
<dbReference type="InterPro" id="IPR036390">
    <property type="entry name" value="WH_DNA-bd_sf"/>
</dbReference>
<dbReference type="Pfam" id="PF01047">
    <property type="entry name" value="MarR"/>
    <property type="match status" value="1"/>
</dbReference>
<evidence type="ECO:0000256" key="3">
    <source>
        <dbReference type="ARBA" id="ARBA00023163"/>
    </source>
</evidence>
<dbReference type="PROSITE" id="PS50995">
    <property type="entry name" value="HTH_MARR_2"/>
    <property type="match status" value="1"/>
</dbReference>
<keyword evidence="1" id="KW-0805">Transcription regulation</keyword>
<protein>
    <submittedName>
        <fullName evidence="5">MarR family transcriptional regulator</fullName>
    </submittedName>
</protein>
<dbReference type="InterPro" id="IPR052526">
    <property type="entry name" value="HTH-type_Bedaq_tolerance"/>
</dbReference>
<dbReference type="PANTHER" id="PTHR39515:SF2">
    <property type="entry name" value="HTH-TYPE TRANSCRIPTIONAL REGULATOR RV0880"/>
    <property type="match status" value="1"/>
</dbReference>
<dbReference type="EMBL" id="CP035037">
    <property type="protein sequence ID" value="QAB16760.1"/>
    <property type="molecule type" value="Genomic_DNA"/>
</dbReference>
<dbReference type="Gene3D" id="1.10.10.10">
    <property type="entry name" value="Winged helix-like DNA-binding domain superfamily/Winged helix DNA-binding domain"/>
    <property type="match status" value="1"/>
</dbReference>
<dbReference type="InterPro" id="IPR036388">
    <property type="entry name" value="WH-like_DNA-bd_sf"/>
</dbReference>
<sequence>MVVAVIEKNGKNASGLDALALELTRTSGRFARIAGRTAGVGYSLVAWRVLADLEQTGSARVSELAQQQRVAQPSMTGLVQRLEHEGWVDRSPDPDDGRASRVAITEAGRAALDEYRRIAADRVRPHLGELSDFDRATLARAVELMQQLSERIGDPRA</sequence>
<accession>A0ABX5QCG7</accession>
<evidence type="ECO:0000313" key="5">
    <source>
        <dbReference type="EMBL" id="QAB16760.1"/>
    </source>
</evidence>
<dbReference type="SMART" id="SM00347">
    <property type="entry name" value="HTH_MARR"/>
    <property type="match status" value="1"/>
</dbReference>
<proteinExistence type="predicted"/>
<keyword evidence="2" id="KW-0238">DNA-binding</keyword>
<dbReference type="InterPro" id="IPR000835">
    <property type="entry name" value="HTH_MarR-typ"/>
</dbReference>